<sequence length="46" mass="4964">MRILIYGILTVAVVLAITSAIVSIAPYVAIIIVIALIGWFVDRPPK</sequence>
<gene>
    <name evidence="2" type="ORF">FROZEN_66</name>
</gene>
<feature type="transmembrane region" description="Helical" evidence="1">
    <location>
        <begin position="7"/>
        <end position="40"/>
    </location>
</feature>
<evidence type="ECO:0000313" key="2">
    <source>
        <dbReference type="EMBL" id="ANJ65195.1"/>
    </source>
</evidence>
<keyword evidence="1" id="KW-0472">Membrane</keyword>
<evidence type="ECO:0000256" key="1">
    <source>
        <dbReference type="SAM" id="Phobius"/>
    </source>
</evidence>
<evidence type="ECO:0000313" key="3">
    <source>
        <dbReference type="Proteomes" id="UP000202061"/>
    </source>
</evidence>
<name>A0A191ZCS4_9CAUD</name>
<dbReference type="EMBL" id="KX098389">
    <property type="protein sequence ID" value="ANJ65195.1"/>
    <property type="molecule type" value="Genomic_DNA"/>
</dbReference>
<dbReference type="KEGG" id="vg:29065829"/>
<keyword evidence="1" id="KW-1133">Transmembrane helix</keyword>
<accession>A0A191ZCS4</accession>
<dbReference type="RefSeq" id="YP_009286195.1">
    <property type="nucleotide sequence ID" value="NC_031062.2"/>
</dbReference>
<keyword evidence="3" id="KW-1185">Reference proteome</keyword>
<dbReference type="GeneID" id="29065829"/>
<dbReference type="Proteomes" id="UP000202061">
    <property type="component" value="Segment"/>
</dbReference>
<reference evidence="2" key="1">
    <citation type="submission" date="2017-06" db="EMBL/GenBank/DDBJ databases">
        <authorList>
            <person name="Berg J.A."/>
            <person name="Peck M.D."/>
            <person name="Grossarth S.E."/>
            <person name="Jarvis T.M."/>
            <person name="Merrill B.D."/>
            <person name="Breakwell D.P."/>
            <person name="Burnett S.H."/>
            <person name="Grose J.H."/>
        </authorList>
    </citation>
    <scope>NUCLEOTIDE SEQUENCE [LARGE SCALE GENOMIC DNA]</scope>
</reference>
<protein>
    <submittedName>
        <fullName evidence="2">Uncharacterized protein</fullName>
    </submittedName>
</protein>
<organism evidence="2 3">
    <name type="scientific">Erwinia phage vB_EamP_Frozen</name>
    <dbReference type="NCBI Taxonomy" id="1852641"/>
    <lineage>
        <taxon>Viruses</taxon>
        <taxon>Duplodnaviria</taxon>
        <taxon>Heunggongvirae</taxon>
        <taxon>Uroviricota</taxon>
        <taxon>Caudoviricetes</taxon>
        <taxon>Schitoviridae</taxon>
        <taxon>Erskinevirinae</taxon>
        <taxon>Johnsonvirus</taxon>
        <taxon>Johnsonvirus frozen</taxon>
    </lineage>
</organism>
<proteinExistence type="predicted"/>
<keyword evidence="1" id="KW-0812">Transmembrane</keyword>